<dbReference type="Proteomes" id="UP000054359">
    <property type="component" value="Unassembled WGS sequence"/>
</dbReference>
<dbReference type="PANTHER" id="PTHR10704">
    <property type="entry name" value="CARBOHYDRATE SULFOTRANSFERASE"/>
    <property type="match status" value="1"/>
</dbReference>
<feature type="non-terminal residue" evidence="3">
    <location>
        <position position="314"/>
    </location>
</feature>
<dbReference type="GO" id="GO:0006790">
    <property type="term" value="P:sulfur compound metabolic process"/>
    <property type="evidence" value="ECO:0007669"/>
    <property type="project" value="TreeGrafter"/>
</dbReference>
<dbReference type="OMA" id="TFYYFEP"/>
<gene>
    <name evidence="3" type="ORF">X975_14509</name>
</gene>
<dbReference type="Gene3D" id="3.40.50.300">
    <property type="entry name" value="P-loop containing nucleotide triphosphate hydrolases"/>
    <property type="match status" value="1"/>
</dbReference>
<feature type="transmembrane region" description="Helical" evidence="1">
    <location>
        <begin position="24"/>
        <end position="43"/>
    </location>
</feature>
<dbReference type="InterPro" id="IPR000863">
    <property type="entry name" value="Sulfotransferase_dom"/>
</dbReference>
<keyword evidence="3" id="KW-0808">Transferase</keyword>
<organism evidence="3 4">
    <name type="scientific">Stegodyphus mimosarum</name>
    <name type="common">African social velvet spider</name>
    <dbReference type="NCBI Taxonomy" id="407821"/>
    <lineage>
        <taxon>Eukaryota</taxon>
        <taxon>Metazoa</taxon>
        <taxon>Ecdysozoa</taxon>
        <taxon>Arthropoda</taxon>
        <taxon>Chelicerata</taxon>
        <taxon>Arachnida</taxon>
        <taxon>Araneae</taxon>
        <taxon>Araneomorphae</taxon>
        <taxon>Entelegynae</taxon>
        <taxon>Eresoidea</taxon>
        <taxon>Eresidae</taxon>
        <taxon>Stegodyphus</taxon>
    </lineage>
</organism>
<dbReference type="AlphaFoldDB" id="A0A087UFE8"/>
<dbReference type="GO" id="GO:0006044">
    <property type="term" value="P:N-acetylglucosamine metabolic process"/>
    <property type="evidence" value="ECO:0007669"/>
    <property type="project" value="TreeGrafter"/>
</dbReference>
<dbReference type="GO" id="GO:0001517">
    <property type="term" value="F:N-acetylglucosamine 6-O-sulfotransferase activity"/>
    <property type="evidence" value="ECO:0007669"/>
    <property type="project" value="TreeGrafter"/>
</dbReference>
<dbReference type="OrthoDB" id="6138663at2759"/>
<evidence type="ECO:0000313" key="4">
    <source>
        <dbReference type="Proteomes" id="UP000054359"/>
    </source>
</evidence>
<dbReference type="InterPro" id="IPR027417">
    <property type="entry name" value="P-loop_NTPase"/>
</dbReference>
<evidence type="ECO:0000313" key="3">
    <source>
        <dbReference type="EMBL" id="KFM76087.1"/>
    </source>
</evidence>
<feature type="domain" description="Sulfotransferase" evidence="2">
    <location>
        <begin position="71"/>
        <end position="296"/>
    </location>
</feature>
<protein>
    <submittedName>
        <fullName evidence="3">Carbohydrate sulfotransferase 6</fullName>
    </submittedName>
</protein>
<name>A0A087UFE8_STEMI</name>
<dbReference type="SUPFAM" id="SSF52540">
    <property type="entry name" value="P-loop containing nucleoside triphosphate hydrolases"/>
    <property type="match status" value="1"/>
</dbReference>
<dbReference type="PANTHER" id="PTHR10704:SF44">
    <property type="entry name" value="LD35051P-RELATED"/>
    <property type="match status" value="1"/>
</dbReference>
<sequence>MTSDSLRRSSCVPVAGHSYRCRRFLPWVAFFLIIITVQFYAIAVKDFGFLNTLQSLTTNKHRKTVGSGPLHVLLIAYARTGSSFLGDLLQSLPGTFYYFEPLHFLSNPVLNSSFHEARSLLDKIFHCNVSKIQGFLMWQKKHDKYMKLRRSFEYWRTCSKFKTCYNGSYIDAYCRNHTTLIAKTIRLNLKEASKLFDTHPELNLKIIYLARDPRGTLNSRMKFPVAAWCNKDPMCSIPKHFCSALSEDLDTICSLSSNRPDDFAVVRYEDLAMDPFGVANHLVKFLGLPSMPTEMEVFLNTHTSVTGNVKEISQ</sequence>
<dbReference type="InterPro" id="IPR051135">
    <property type="entry name" value="Gal/GlcNAc/GalNAc_ST"/>
</dbReference>
<reference evidence="3 4" key="1">
    <citation type="submission" date="2013-11" db="EMBL/GenBank/DDBJ databases">
        <title>Genome sequencing of Stegodyphus mimosarum.</title>
        <authorList>
            <person name="Bechsgaard J."/>
        </authorList>
    </citation>
    <scope>NUCLEOTIDE SEQUENCE [LARGE SCALE GENOMIC DNA]</scope>
</reference>
<dbReference type="Pfam" id="PF00685">
    <property type="entry name" value="Sulfotransfer_1"/>
    <property type="match status" value="1"/>
</dbReference>
<evidence type="ECO:0000259" key="2">
    <source>
        <dbReference type="Pfam" id="PF00685"/>
    </source>
</evidence>
<keyword evidence="1" id="KW-0472">Membrane</keyword>
<proteinExistence type="predicted"/>
<evidence type="ECO:0000256" key="1">
    <source>
        <dbReference type="SAM" id="Phobius"/>
    </source>
</evidence>
<keyword evidence="1" id="KW-0812">Transmembrane</keyword>
<keyword evidence="1" id="KW-1133">Transmembrane helix</keyword>
<accession>A0A087UFE8</accession>
<dbReference type="EMBL" id="KK119585">
    <property type="protein sequence ID" value="KFM76087.1"/>
    <property type="molecule type" value="Genomic_DNA"/>
</dbReference>
<dbReference type="STRING" id="407821.A0A087UFE8"/>
<keyword evidence="4" id="KW-1185">Reference proteome</keyword>